<keyword evidence="1" id="KW-0812">Transmembrane</keyword>
<dbReference type="RefSeq" id="WP_144262157.1">
    <property type="nucleotide sequence ID" value="NZ_QMDX01000006.1"/>
</dbReference>
<proteinExistence type="predicted"/>
<sequence length="59" mass="5951">MNGSVGSRLAALVVALGVALGLLWLGAWLLDVVLGPFTPLLTAIVVAALVLLVLGRDDG</sequence>
<name>A0A554N8B4_9EURY</name>
<feature type="transmembrane region" description="Helical" evidence="1">
    <location>
        <begin position="9"/>
        <end position="30"/>
    </location>
</feature>
<dbReference type="InParanoid" id="A0A554N8B4"/>
<reference evidence="2 3" key="1">
    <citation type="submission" date="2018-06" db="EMBL/GenBank/DDBJ databases">
        <title>Natronomonas sp. F16-60 a new haloarchaeon isolated from a solar saltern of Isla Cristina, Huelva, Spain.</title>
        <authorList>
            <person name="Duran-Viseras A."/>
            <person name="Sanchez-Porro C."/>
            <person name="Ventosa A."/>
        </authorList>
    </citation>
    <scope>NUCLEOTIDE SEQUENCE [LARGE SCALE GENOMIC DNA]</scope>
    <source>
        <strain evidence="2 3">F16-60</strain>
    </source>
</reference>
<evidence type="ECO:0000313" key="2">
    <source>
        <dbReference type="EMBL" id="TSD13635.1"/>
    </source>
</evidence>
<feature type="transmembrane region" description="Helical" evidence="1">
    <location>
        <begin position="36"/>
        <end position="54"/>
    </location>
</feature>
<organism evidence="2 3">
    <name type="scientific">Haloglomus irregulare</name>
    <dbReference type="NCBI Taxonomy" id="2234134"/>
    <lineage>
        <taxon>Archaea</taxon>
        <taxon>Methanobacteriati</taxon>
        <taxon>Methanobacteriota</taxon>
        <taxon>Stenosarchaea group</taxon>
        <taxon>Halobacteria</taxon>
        <taxon>Halobacteriales</taxon>
        <taxon>Natronomonadaceae</taxon>
        <taxon>Haloglomus</taxon>
    </lineage>
</organism>
<comment type="caution">
    <text evidence="2">The sequence shown here is derived from an EMBL/GenBank/DDBJ whole genome shotgun (WGS) entry which is preliminary data.</text>
</comment>
<dbReference type="Proteomes" id="UP000319894">
    <property type="component" value="Unassembled WGS sequence"/>
</dbReference>
<evidence type="ECO:0008006" key="4">
    <source>
        <dbReference type="Google" id="ProtNLM"/>
    </source>
</evidence>
<evidence type="ECO:0000256" key="1">
    <source>
        <dbReference type="SAM" id="Phobius"/>
    </source>
</evidence>
<dbReference type="EMBL" id="QMDX01000006">
    <property type="protein sequence ID" value="TSD13635.1"/>
    <property type="molecule type" value="Genomic_DNA"/>
</dbReference>
<gene>
    <name evidence="2" type="ORF">DP107_10690</name>
</gene>
<evidence type="ECO:0000313" key="3">
    <source>
        <dbReference type="Proteomes" id="UP000319894"/>
    </source>
</evidence>
<keyword evidence="1" id="KW-0472">Membrane</keyword>
<accession>A0A554N8B4</accession>
<dbReference type="AlphaFoldDB" id="A0A554N8B4"/>
<keyword evidence="3" id="KW-1185">Reference proteome</keyword>
<protein>
    <recommendedName>
        <fullName evidence="4">Major facilitator superfamily (MFS) profile domain-containing protein</fullName>
    </recommendedName>
</protein>
<keyword evidence="1" id="KW-1133">Transmembrane helix</keyword>